<dbReference type="SUPFAM" id="SSF53335">
    <property type="entry name" value="S-adenosyl-L-methionine-dependent methyltransferases"/>
    <property type="match status" value="1"/>
</dbReference>
<dbReference type="GO" id="GO:0008757">
    <property type="term" value="F:S-adenosylmethionine-dependent methyltransferase activity"/>
    <property type="evidence" value="ECO:0007669"/>
    <property type="project" value="InterPro"/>
</dbReference>
<proteinExistence type="predicted"/>
<dbReference type="OrthoDB" id="7260171at2"/>
<dbReference type="EMBL" id="BLAE01000003">
    <property type="protein sequence ID" value="GES06666.1"/>
    <property type="molecule type" value="Genomic_DNA"/>
</dbReference>
<organism evidence="3 4">
    <name type="scientific">Acrocarpospora macrocephala</name>
    <dbReference type="NCBI Taxonomy" id="150177"/>
    <lineage>
        <taxon>Bacteria</taxon>
        <taxon>Bacillati</taxon>
        <taxon>Actinomycetota</taxon>
        <taxon>Actinomycetes</taxon>
        <taxon>Streptosporangiales</taxon>
        <taxon>Streptosporangiaceae</taxon>
        <taxon>Acrocarpospora</taxon>
    </lineage>
</organism>
<feature type="compositionally biased region" description="Low complexity" evidence="1">
    <location>
        <begin position="1"/>
        <end position="14"/>
    </location>
</feature>
<feature type="region of interest" description="Disordered" evidence="1">
    <location>
        <begin position="1"/>
        <end position="24"/>
    </location>
</feature>
<dbReference type="AlphaFoldDB" id="A0A5M3WCV2"/>
<dbReference type="Pfam" id="PF08241">
    <property type="entry name" value="Methyltransf_11"/>
    <property type="match status" value="1"/>
</dbReference>
<dbReference type="CDD" id="cd02440">
    <property type="entry name" value="AdoMet_MTases"/>
    <property type="match status" value="1"/>
</dbReference>
<dbReference type="Proteomes" id="UP000331127">
    <property type="component" value="Unassembled WGS sequence"/>
</dbReference>
<accession>A0A5M3WCV2</accession>
<evidence type="ECO:0000313" key="3">
    <source>
        <dbReference type="EMBL" id="GES06666.1"/>
    </source>
</evidence>
<dbReference type="InterPro" id="IPR029063">
    <property type="entry name" value="SAM-dependent_MTases_sf"/>
</dbReference>
<gene>
    <name evidence="3" type="ORF">Amac_002610</name>
</gene>
<dbReference type="RefSeq" id="WP_155352386.1">
    <property type="nucleotide sequence ID" value="NZ_BAAAHL010000022.1"/>
</dbReference>
<sequence length="239" mass="27671">MTTDQGQAPDQAQDQNREQDRDLGRRIRQRFIGRPGSVNTKLRARRFHLLLERFPNLADMEVIDLGGSVRTWTRAPARPAHVHLLNIDPPVDEPPDWITVQLGDACDLPANLAGRSFDLVFSNSVIEHVGGHEMRRRFADSVHRLSDRHWVQAPYQYFPLEPHWLFPMFQFLPVPVQTAVAARWPLSWGVRPRTRAEALPKVLEIELMTRTLMRYYFPGSEHLSERLFGLRKSLIAVRD</sequence>
<protein>
    <recommendedName>
        <fullName evidence="2">Methyltransferase type 11 domain-containing protein</fullName>
    </recommendedName>
</protein>
<feature type="compositionally biased region" description="Basic and acidic residues" evidence="1">
    <location>
        <begin position="15"/>
        <end position="24"/>
    </location>
</feature>
<comment type="caution">
    <text evidence="3">The sequence shown here is derived from an EMBL/GenBank/DDBJ whole genome shotgun (WGS) entry which is preliminary data.</text>
</comment>
<name>A0A5M3WCV2_9ACTN</name>
<evidence type="ECO:0000259" key="2">
    <source>
        <dbReference type="Pfam" id="PF08241"/>
    </source>
</evidence>
<feature type="domain" description="Methyltransferase type 11" evidence="2">
    <location>
        <begin position="95"/>
        <end position="145"/>
    </location>
</feature>
<keyword evidence="4" id="KW-1185">Reference proteome</keyword>
<dbReference type="InterPro" id="IPR013216">
    <property type="entry name" value="Methyltransf_11"/>
</dbReference>
<reference evidence="3 4" key="1">
    <citation type="submission" date="2019-10" db="EMBL/GenBank/DDBJ databases">
        <title>Whole genome shotgun sequence of Acrocarpospora macrocephala NBRC 16266.</title>
        <authorList>
            <person name="Ichikawa N."/>
            <person name="Kimura A."/>
            <person name="Kitahashi Y."/>
            <person name="Komaki H."/>
            <person name="Oguchi A."/>
        </authorList>
    </citation>
    <scope>NUCLEOTIDE SEQUENCE [LARGE SCALE GENOMIC DNA]</scope>
    <source>
        <strain evidence="3 4">NBRC 16266</strain>
    </source>
</reference>
<evidence type="ECO:0000256" key="1">
    <source>
        <dbReference type="SAM" id="MobiDB-lite"/>
    </source>
</evidence>
<evidence type="ECO:0000313" key="4">
    <source>
        <dbReference type="Proteomes" id="UP000331127"/>
    </source>
</evidence>
<dbReference type="Gene3D" id="3.40.50.150">
    <property type="entry name" value="Vaccinia Virus protein VP39"/>
    <property type="match status" value="1"/>
</dbReference>